<keyword evidence="2" id="KW-1185">Reference proteome</keyword>
<reference evidence="1 2" key="1">
    <citation type="submission" date="2018-06" db="EMBL/GenBank/DDBJ databases">
        <title>Comparative genomics reveals the genomic features of Rhizophagus irregularis, R. cerebriforme, R. diaphanum and Gigaspora rosea, and their symbiotic lifestyle signature.</title>
        <authorList>
            <person name="Morin E."/>
            <person name="San Clemente H."/>
            <person name="Chen E.C.H."/>
            <person name="De La Providencia I."/>
            <person name="Hainaut M."/>
            <person name="Kuo A."/>
            <person name="Kohler A."/>
            <person name="Murat C."/>
            <person name="Tang N."/>
            <person name="Roy S."/>
            <person name="Loubradou J."/>
            <person name="Henrissat B."/>
            <person name="Grigoriev I.V."/>
            <person name="Corradi N."/>
            <person name="Roux C."/>
            <person name="Martin F.M."/>
        </authorList>
    </citation>
    <scope>NUCLEOTIDE SEQUENCE [LARGE SCALE GENOMIC DNA]</scope>
    <source>
        <strain evidence="1 2">DAOM 227022</strain>
    </source>
</reference>
<dbReference type="Proteomes" id="UP000265703">
    <property type="component" value="Unassembled WGS sequence"/>
</dbReference>
<accession>A0A397SFX3</accession>
<evidence type="ECO:0000313" key="2">
    <source>
        <dbReference type="Proteomes" id="UP000265703"/>
    </source>
</evidence>
<organism evidence="1 2">
    <name type="scientific">Glomus cerebriforme</name>
    <dbReference type="NCBI Taxonomy" id="658196"/>
    <lineage>
        <taxon>Eukaryota</taxon>
        <taxon>Fungi</taxon>
        <taxon>Fungi incertae sedis</taxon>
        <taxon>Mucoromycota</taxon>
        <taxon>Glomeromycotina</taxon>
        <taxon>Glomeromycetes</taxon>
        <taxon>Glomerales</taxon>
        <taxon>Glomeraceae</taxon>
        <taxon>Glomus</taxon>
    </lineage>
</organism>
<evidence type="ECO:0000313" key="1">
    <source>
        <dbReference type="EMBL" id="RIA85150.1"/>
    </source>
</evidence>
<name>A0A397SFX3_9GLOM</name>
<sequence length="101" mass="11612">MIQPLTPNSTPNSPIRQSISRCFTCKKIFKSKRGIDASTKLTQIFGDENWGTKFYCNNETTLVVTNLDDTDSEEESPYKRGEIVFEWRSKQEKDAEDLKKG</sequence>
<protein>
    <submittedName>
        <fullName evidence="1">Uncharacterized protein</fullName>
    </submittedName>
</protein>
<dbReference type="AlphaFoldDB" id="A0A397SFX3"/>
<proteinExistence type="predicted"/>
<comment type="caution">
    <text evidence="1">The sequence shown here is derived from an EMBL/GenBank/DDBJ whole genome shotgun (WGS) entry which is preliminary data.</text>
</comment>
<gene>
    <name evidence="1" type="ORF">C1645_831217</name>
</gene>
<dbReference type="EMBL" id="QKYT01000444">
    <property type="protein sequence ID" value="RIA85150.1"/>
    <property type="molecule type" value="Genomic_DNA"/>
</dbReference>